<dbReference type="InterPro" id="IPR036383">
    <property type="entry name" value="TSP1_rpt_sf"/>
</dbReference>
<dbReference type="Gene3D" id="2.10.25.10">
    <property type="entry name" value="Laminin"/>
    <property type="match status" value="1"/>
</dbReference>
<gene>
    <name evidence="6" type="ORF">LSP00402_LOCUS17777</name>
</gene>
<keyword evidence="3" id="KW-1015">Disulfide bond</keyword>
<accession>A0A7S2U0Q0</accession>
<dbReference type="Pfam" id="PF00090">
    <property type="entry name" value="TSP_1"/>
    <property type="match status" value="2"/>
</dbReference>
<name>A0A7S2U0Q0_9EUKA</name>
<dbReference type="SUPFAM" id="SSF57196">
    <property type="entry name" value="EGF/Laminin"/>
    <property type="match status" value="1"/>
</dbReference>
<evidence type="ECO:0000259" key="5">
    <source>
        <dbReference type="SMART" id="SM00179"/>
    </source>
</evidence>
<protein>
    <recommendedName>
        <fullName evidence="5">EGF-like calcium-binding domain-containing protein</fullName>
    </recommendedName>
</protein>
<dbReference type="Pfam" id="PF12662">
    <property type="entry name" value="cEGF"/>
    <property type="match status" value="1"/>
</dbReference>
<dbReference type="SMART" id="SM00209">
    <property type="entry name" value="TSP1"/>
    <property type="match status" value="3"/>
</dbReference>
<organism evidence="6">
    <name type="scientific">Lotharella oceanica</name>
    <dbReference type="NCBI Taxonomy" id="641309"/>
    <lineage>
        <taxon>Eukaryota</taxon>
        <taxon>Sar</taxon>
        <taxon>Rhizaria</taxon>
        <taxon>Cercozoa</taxon>
        <taxon>Chlorarachniophyceae</taxon>
        <taxon>Lotharella</taxon>
    </lineage>
</organism>
<evidence type="ECO:0000313" key="6">
    <source>
        <dbReference type="EMBL" id="CAD9773785.1"/>
    </source>
</evidence>
<evidence type="ECO:0000256" key="1">
    <source>
        <dbReference type="ARBA" id="ARBA00022536"/>
    </source>
</evidence>
<keyword evidence="4" id="KW-0732">Signal</keyword>
<proteinExistence type="predicted"/>
<feature type="signal peptide" evidence="4">
    <location>
        <begin position="1"/>
        <end position="18"/>
    </location>
</feature>
<evidence type="ECO:0000256" key="4">
    <source>
        <dbReference type="SAM" id="SignalP"/>
    </source>
</evidence>
<sequence>MKFSLLVVLLLTANQAAADCTGIDPETDKCLDGWWMNPDGKTCRDVDECSGEASVNGTLITDFDHGCEKECNNVCGSYACSCPEGFTLDDDEKSCYPNVCKEGLTYSVTVDPEETEMALAEDIANGATSEGNCSDVNNNYKGSYAIICEKGVPTSDNSTCELDCEFGPWESSECSETCDDGESKPGGQMFQTREVVRGNLSACDDIPEPADDTRYIDQLSRYAPCRAEKRCPIDCEWEYGEWSACSKTCGCGVKERRPIITQKAEFGGKECPPEAYEVTFEPCGGENPCPDSKPEDLDVCVECDAVCQWEEQPCNVQCGLGEKMRYQVTLTPGKDGCECPRKERTIPCEMEACPLSAKHYETERCFGDAVTATPNDTLKLLPTNTTNCFVHEGIGNNPGFKCLQWASELTVDPAKDGVVVFNLHVDKDTDKYTCCFFKEEPDGDIEMEHSEDESCFKYVPVGKTRQKWLLPFF</sequence>
<dbReference type="Gene3D" id="2.20.100.10">
    <property type="entry name" value="Thrombospondin type-1 (TSP1) repeat"/>
    <property type="match status" value="1"/>
</dbReference>
<feature type="domain" description="EGF-like calcium-binding" evidence="5">
    <location>
        <begin position="45"/>
        <end position="96"/>
    </location>
</feature>
<dbReference type="InterPro" id="IPR026823">
    <property type="entry name" value="cEGF"/>
</dbReference>
<reference evidence="6" key="1">
    <citation type="submission" date="2021-01" db="EMBL/GenBank/DDBJ databases">
        <authorList>
            <person name="Corre E."/>
            <person name="Pelletier E."/>
            <person name="Niang G."/>
            <person name="Scheremetjew M."/>
            <person name="Finn R."/>
            <person name="Kale V."/>
            <person name="Holt S."/>
            <person name="Cochrane G."/>
            <person name="Meng A."/>
            <person name="Brown T."/>
            <person name="Cohen L."/>
        </authorList>
    </citation>
    <scope>NUCLEOTIDE SEQUENCE</scope>
    <source>
        <strain evidence="6">CCMP622</strain>
    </source>
</reference>
<dbReference type="SMART" id="SM00179">
    <property type="entry name" value="EGF_CA"/>
    <property type="match status" value="1"/>
</dbReference>
<dbReference type="InterPro" id="IPR000884">
    <property type="entry name" value="TSP1_rpt"/>
</dbReference>
<dbReference type="InterPro" id="IPR001881">
    <property type="entry name" value="EGF-like_Ca-bd_dom"/>
</dbReference>
<dbReference type="PROSITE" id="PS50092">
    <property type="entry name" value="TSP1"/>
    <property type="match status" value="2"/>
</dbReference>
<feature type="chain" id="PRO_5030907489" description="EGF-like calcium-binding domain-containing protein" evidence="4">
    <location>
        <begin position="19"/>
        <end position="473"/>
    </location>
</feature>
<dbReference type="SUPFAM" id="SSF82895">
    <property type="entry name" value="TSP-1 type 1 repeat"/>
    <property type="match status" value="1"/>
</dbReference>
<keyword evidence="2" id="KW-0677">Repeat</keyword>
<keyword evidence="1" id="KW-0245">EGF-like domain</keyword>
<dbReference type="EMBL" id="HBHP01028763">
    <property type="protein sequence ID" value="CAD9773785.1"/>
    <property type="molecule type" value="Transcribed_RNA"/>
</dbReference>
<evidence type="ECO:0000256" key="3">
    <source>
        <dbReference type="ARBA" id="ARBA00023157"/>
    </source>
</evidence>
<dbReference type="AlphaFoldDB" id="A0A7S2U0Q0"/>
<dbReference type="GO" id="GO:0005509">
    <property type="term" value="F:calcium ion binding"/>
    <property type="evidence" value="ECO:0007669"/>
    <property type="project" value="InterPro"/>
</dbReference>
<evidence type="ECO:0000256" key="2">
    <source>
        <dbReference type="ARBA" id="ARBA00022737"/>
    </source>
</evidence>